<dbReference type="GO" id="GO:0003995">
    <property type="term" value="F:acyl-CoA dehydrogenase activity"/>
    <property type="evidence" value="ECO:0007669"/>
    <property type="project" value="InterPro"/>
</dbReference>
<evidence type="ECO:0000256" key="2">
    <source>
        <dbReference type="ARBA" id="ARBA00009347"/>
    </source>
</evidence>
<evidence type="ECO:0000256" key="3">
    <source>
        <dbReference type="ARBA" id="ARBA00022630"/>
    </source>
</evidence>
<sequence>EKKMGIKGSTTNAMSFENVRIPKENLIGRDGRGFLIAMHTLDAGRLGLGAACLGGAKEALELSTKYAKERKQFSQTISHFQAVQFMLAEMATMIYNMESIVYRTAIDYDLGKKIASQSAIVKLYCSDSLDKIVDYAVQIHGGMGYSQELPIERMYRDSRINRIFAVPLASLLFADQPGQYRRLLPACLQK</sequence>
<evidence type="ECO:0000259" key="6">
    <source>
        <dbReference type="Pfam" id="PF00441"/>
    </source>
</evidence>
<reference evidence="7" key="1">
    <citation type="journal article" date="2014" name="Front. Microbiol.">
        <title>High frequency of phylogenetically diverse reductive dehalogenase-homologous genes in deep subseafloor sedimentary metagenomes.</title>
        <authorList>
            <person name="Kawai M."/>
            <person name="Futagami T."/>
            <person name="Toyoda A."/>
            <person name="Takaki Y."/>
            <person name="Nishi S."/>
            <person name="Hori S."/>
            <person name="Arai W."/>
            <person name="Tsubouchi T."/>
            <person name="Morono Y."/>
            <person name="Uchiyama I."/>
            <person name="Ito T."/>
            <person name="Fujiyama A."/>
            <person name="Inagaki F."/>
            <person name="Takami H."/>
        </authorList>
    </citation>
    <scope>NUCLEOTIDE SEQUENCE</scope>
    <source>
        <strain evidence="7">Expedition CK06-06</strain>
    </source>
</reference>
<keyword evidence="5" id="KW-0560">Oxidoreductase</keyword>
<proteinExistence type="inferred from homology"/>
<feature type="domain" description="Acyl-CoA dehydrogenase/oxidase C-terminal" evidence="6">
    <location>
        <begin position="31"/>
        <end position="164"/>
    </location>
</feature>
<dbReference type="EMBL" id="BART01013906">
    <property type="protein sequence ID" value="GAG82553.1"/>
    <property type="molecule type" value="Genomic_DNA"/>
</dbReference>
<dbReference type="InterPro" id="IPR009100">
    <property type="entry name" value="AcylCoA_DH/oxidase_NM_dom_sf"/>
</dbReference>
<comment type="cofactor">
    <cofactor evidence="1">
        <name>FAD</name>
        <dbReference type="ChEBI" id="CHEBI:57692"/>
    </cofactor>
</comment>
<dbReference type="SUPFAM" id="SSF47203">
    <property type="entry name" value="Acyl-CoA dehydrogenase C-terminal domain-like"/>
    <property type="match status" value="1"/>
</dbReference>
<keyword evidence="4" id="KW-0274">FAD</keyword>
<dbReference type="PROSITE" id="PS00073">
    <property type="entry name" value="ACYL_COA_DH_2"/>
    <property type="match status" value="1"/>
</dbReference>
<evidence type="ECO:0000256" key="1">
    <source>
        <dbReference type="ARBA" id="ARBA00001974"/>
    </source>
</evidence>
<dbReference type="Gene3D" id="1.20.140.10">
    <property type="entry name" value="Butyryl-CoA Dehydrogenase, subunit A, domain 3"/>
    <property type="match status" value="1"/>
</dbReference>
<dbReference type="Gene3D" id="2.40.110.10">
    <property type="entry name" value="Butyryl-CoA Dehydrogenase, subunit A, domain 2"/>
    <property type="match status" value="1"/>
</dbReference>
<evidence type="ECO:0000256" key="4">
    <source>
        <dbReference type="ARBA" id="ARBA00022827"/>
    </source>
</evidence>
<dbReference type="PANTHER" id="PTHR43884:SF12">
    <property type="entry name" value="ISOVALERYL-COA DEHYDROGENASE, MITOCHONDRIAL-RELATED"/>
    <property type="match status" value="1"/>
</dbReference>
<name>X1BEL3_9ZZZZ</name>
<keyword evidence="3" id="KW-0285">Flavoprotein</keyword>
<dbReference type="FunFam" id="1.20.140.10:FF:000001">
    <property type="entry name" value="Acyl-CoA dehydrogenase"/>
    <property type="match status" value="1"/>
</dbReference>
<gene>
    <name evidence="7" type="ORF">S01H4_28131</name>
</gene>
<feature type="non-terminal residue" evidence="7">
    <location>
        <position position="1"/>
    </location>
</feature>
<dbReference type="Pfam" id="PF00441">
    <property type="entry name" value="Acyl-CoA_dh_1"/>
    <property type="match status" value="1"/>
</dbReference>
<accession>X1BEL3</accession>
<protein>
    <recommendedName>
        <fullName evidence="6">Acyl-CoA dehydrogenase/oxidase C-terminal domain-containing protein</fullName>
    </recommendedName>
</protein>
<dbReference type="InterPro" id="IPR006089">
    <property type="entry name" value="Acyl-CoA_DH_CS"/>
</dbReference>
<evidence type="ECO:0000313" key="7">
    <source>
        <dbReference type="EMBL" id="GAG82553.1"/>
    </source>
</evidence>
<organism evidence="7">
    <name type="scientific">marine sediment metagenome</name>
    <dbReference type="NCBI Taxonomy" id="412755"/>
    <lineage>
        <taxon>unclassified sequences</taxon>
        <taxon>metagenomes</taxon>
        <taxon>ecological metagenomes</taxon>
    </lineage>
</organism>
<dbReference type="InterPro" id="IPR036250">
    <property type="entry name" value="AcylCo_DH-like_C"/>
</dbReference>
<dbReference type="SUPFAM" id="SSF56645">
    <property type="entry name" value="Acyl-CoA dehydrogenase NM domain-like"/>
    <property type="match status" value="1"/>
</dbReference>
<dbReference type="PANTHER" id="PTHR43884">
    <property type="entry name" value="ACYL-COA DEHYDROGENASE"/>
    <property type="match status" value="1"/>
</dbReference>
<dbReference type="InterPro" id="IPR009075">
    <property type="entry name" value="AcylCo_DH/oxidase_C"/>
</dbReference>
<comment type="similarity">
    <text evidence="2">Belongs to the acyl-CoA dehydrogenase family.</text>
</comment>
<evidence type="ECO:0000256" key="5">
    <source>
        <dbReference type="ARBA" id="ARBA00023002"/>
    </source>
</evidence>
<dbReference type="AlphaFoldDB" id="X1BEL3"/>
<comment type="caution">
    <text evidence="7">The sequence shown here is derived from an EMBL/GenBank/DDBJ whole genome shotgun (WGS) entry which is preliminary data.</text>
</comment>
<dbReference type="InterPro" id="IPR046373">
    <property type="entry name" value="Acyl-CoA_Oxase/DH_mid-dom_sf"/>
</dbReference>